<evidence type="ECO:0000256" key="1">
    <source>
        <dbReference type="SAM" id="Phobius"/>
    </source>
</evidence>
<feature type="transmembrane region" description="Helical" evidence="1">
    <location>
        <begin position="7"/>
        <end position="35"/>
    </location>
</feature>
<feature type="transmembrane region" description="Helical" evidence="1">
    <location>
        <begin position="131"/>
        <end position="151"/>
    </location>
</feature>
<keyword evidence="1" id="KW-0472">Membrane</keyword>
<gene>
    <name evidence="2" type="ORF">AMRN_1192</name>
</gene>
<reference evidence="2 3" key="1">
    <citation type="submission" date="2018-08" db="EMBL/GenBank/DDBJ databases">
        <title>Complete genome of the Arcobacter marinus type strain JCM 15502.</title>
        <authorList>
            <person name="Miller W.G."/>
            <person name="Yee E."/>
            <person name="Huynh S."/>
            <person name="Parker C.T."/>
        </authorList>
    </citation>
    <scope>NUCLEOTIDE SEQUENCE [LARGE SCALE GENOMIC DNA]</scope>
    <source>
        <strain evidence="2 3">JCM 15502</strain>
    </source>
</reference>
<dbReference type="EMBL" id="CP032101">
    <property type="protein sequence ID" value="AXX86935.1"/>
    <property type="molecule type" value="Genomic_DNA"/>
</dbReference>
<dbReference type="AlphaFoldDB" id="A0A347TK07"/>
<evidence type="ECO:0000313" key="2">
    <source>
        <dbReference type="EMBL" id="AXX86935.1"/>
    </source>
</evidence>
<sequence>MTLIYKIIAYIITIPLFTIWLLFCFIISLIGSVLYKKRIYIDLDRVQKRETICSVLNNKKYLSDEEYEFETVEVACIYDELTFRGYLFVLAPVIFLLKHFSFADDFVFYLVKKWMDLHKFQREHKKRPKSFFSFLMSLCVLLAFFVGQVLYRIKS</sequence>
<dbReference type="Proteomes" id="UP000264693">
    <property type="component" value="Chromosome"/>
</dbReference>
<protein>
    <submittedName>
        <fullName evidence="2">Putative membrane protein</fullName>
    </submittedName>
</protein>
<accession>A0A347TK07</accession>
<dbReference type="RefSeq" id="WP_133116759.1">
    <property type="nucleotide sequence ID" value="NZ_NXAO01000018.1"/>
</dbReference>
<keyword evidence="1" id="KW-0812">Transmembrane</keyword>
<keyword evidence="1" id="KW-1133">Transmembrane helix</keyword>
<evidence type="ECO:0000313" key="3">
    <source>
        <dbReference type="Proteomes" id="UP000264693"/>
    </source>
</evidence>
<name>A0A347TK07_9BACT</name>
<organism evidence="2 3">
    <name type="scientific">Malaciobacter marinus</name>
    <dbReference type="NCBI Taxonomy" id="505249"/>
    <lineage>
        <taxon>Bacteria</taxon>
        <taxon>Pseudomonadati</taxon>
        <taxon>Campylobacterota</taxon>
        <taxon>Epsilonproteobacteria</taxon>
        <taxon>Campylobacterales</taxon>
        <taxon>Arcobacteraceae</taxon>
        <taxon>Malaciobacter</taxon>
    </lineage>
</organism>
<proteinExistence type="predicted"/>
<dbReference type="KEGG" id="amar:AMRN_1192"/>
<feature type="transmembrane region" description="Helical" evidence="1">
    <location>
        <begin position="87"/>
        <end position="111"/>
    </location>
</feature>